<organism evidence="1 2">
    <name type="scientific">Micromonospora humida</name>
    <dbReference type="NCBI Taxonomy" id="2809018"/>
    <lineage>
        <taxon>Bacteria</taxon>
        <taxon>Bacillati</taxon>
        <taxon>Actinomycetota</taxon>
        <taxon>Actinomycetes</taxon>
        <taxon>Micromonosporales</taxon>
        <taxon>Micromonosporaceae</taxon>
        <taxon>Micromonospora</taxon>
    </lineage>
</organism>
<reference evidence="1 2" key="1">
    <citation type="submission" date="2021-02" db="EMBL/GenBank/DDBJ databases">
        <authorList>
            <person name="Ra J.-S."/>
        </authorList>
    </citation>
    <scope>NUCLEOTIDE SEQUENCE [LARGE SCALE GENOMIC DNA]</scope>
    <source>
        <strain evidence="1 2">MMS20-R1-14</strain>
    </source>
</reference>
<keyword evidence="2" id="KW-1185">Reference proteome</keyword>
<proteinExistence type="predicted"/>
<comment type="caution">
    <text evidence="1">The sequence shown here is derived from an EMBL/GenBank/DDBJ whole genome shotgun (WGS) entry which is preliminary data.</text>
</comment>
<dbReference type="RefSeq" id="WP_204926671.1">
    <property type="nucleotide sequence ID" value="NZ_JAFEUC010000010.1"/>
</dbReference>
<sequence length="139" mass="15077">MRTNEDGFTVNVKAKSGASIKGVVPPGFAELTDSGIVTSFTLLADGYPLGRHFALDKKHNAREERVRGILAHLASAGLAVAANGVLYRRTGQRLNMPTMFVFKGISKRLINLLPHVTDAELGYYDHTGQIVIEGTIRLS</sequence>
<protein>
    <submittedName>
        <fullName evidence="1">Uncharacterized protein</fullName>
    </submittedName>
</protein>
<accession>A0ABS2IXZ2</accession>
<gene>
    <name evidence="1" type="ORF">JQX11_21000</name>
</gene>
<dbReference type="EMBL" id="JAFEUC010000010">
    <property type="protein sequence ID" value="MBM7078806.1"/>
    <property type="molecule type" value="Genomic_DNA"/>
</dbReference>
<dbReference type="Proteomes" id="UP001518872">
    <property type="component" value="Unassembled WGS sequence"/>
</dbReference>
<evidence type="ECO:0000313" key="1">
    <source>
        <dbReference type="EMBL" id="MBM7078806.1"/>
    </source>
</evidence>
<name>A0ABS2IXZ2_9ACTN</name>
<evidence type="ECO:0000313" key="2">
    <source>
        <dbReference type="Proteomes" id="UP001518872"/>
    </source>
</evidence>